<keyword evidence="5 9" id="KW-0067">ATP-binding</keyword>
<dbReference type="CDD" id="cd03225">
    <property type="entry name" value="ABC_cobalt_CbiO_domain1"/>
    <property type="match status" value="2"/>
</dbReference>
<dbReference type="InterPro" id="IPR017871">
    <property type="entry name" value="ABC_transporter-like_CS"/>
</dbReference>
<dbReference type="SMART" id="SM00382">
    <property type="entry name" value="AAA"/>
    <property type="match status" value="2"/>
</dbReference>
<comment type="caution">
    <text evidence="9">The sequence shown here is derived from an EMBL/GenBank/DDBJ whole genome shotgun (WGS) entry which is preliminary data.</text>
</comment>
<keyword evidence="4" id="KW-0547">Nucleotide-binding</keyword>
<keyword evidence="3" id="KW-1003">Cell membrane</keyword>
<sequence length="560" mass="63256">MAFIEINNLTFNYPNNINAPALDELSLSVEKGQFIVLFGPSGCGKSTLLRLLKKEIQPHGVLSGDILFNGHTLDEEGSGSREVGFVFQDPENQVVADQVLHELAFGLENQGLPTNEMRNRIAEMVHFMGAEHLLHRKTHELSGGQKQQLNLASVLLMQPSVLLLDEPTAQLDPVSSREFLDMIVRLNEEFGLTVIMAEHRLEEVISVADKIVMMDNGRVQIAGNPKQVVNHIWNKADKTYIPSIPSFYLQITKEVDQHHQSVVEDIPLTVKEGKNWLQSQPFIDNGRKSELNKAEEIDMADIVRVNNLFFQYEIGKKAELILKELDFSLRKGEIYTLLGGNGSGKSTLLKVICGIHKPQRGKVYIYEKSLKRWTRNELAKSIGYLPQNPKLFFIQDTLEKELQYTMEQWDIESPYEATTLLESLGISHLRHKHPYDLSGGELQKAALACLLLRKPEILLLDEPTKGLDPVSKKQLGKILIQLQSNGMTVLMTSHDVEFAAKIADRCGMMFEGKITSESEPASFFRGNFFYTTMIQRLLRSTPCEAVTLEEAVQSWKISRN</sequence>
<reference evidence="9 10" key="1">
    <citation type="submission" date="2021-06" db="EMBL/GenBank/DDBJ databases">
        <title>Bacillus sp. RD4P76, an endophyte from a halophyte.</title>
        <authorList>
            <person name="Sun J.-Q."/>
        </authorList>
    </citation>
    <scope>NUCLEOTIDE SEQUENCE [LARGE SCALE GENOMIC DNA]</scope>
    <source>
        <strain evidence="9 10">CGMCC 1.15917</strain>
    </source>
</reference>
<evidence type="ECO:0000313" key="9">
    <source>
        <dbReference type="EMBL" id="MBU9712007.1"/>
    </source>
</evidence>
<name>A0ABS6JEA4_9BACI</name>
<evidence type="ECO:0000313" key="10">
    <source>
        <dbReference type="Proteomes" id="UP000784880"/>
    </source>
</evidence>
<evidence type="ECO:0000256" key="7">
    <source>
        <dbReference type="ARBA" id="ARBA00023136"/>
    </source>
</evidence>
<dbReference type="PANTHER" id="PTHR43553">
    <property type="entry name" value="HEAVY METAL TRANSPORTER"/>
    <property type="match status" value="1"/>
</dbReference>
<evidence type="ECO:0000256" key="3">
    <source>
        <dbReference type="ARBA" id="ARBA00022475"/>
    </source>
</evidence>
<evidence type="ECO:0000256" key="4">
    <source>
        <dbReference type="ARBA" id="ARBA00022741"/>
    </source>
</evidence>
<proteinExistence type="predicted"/>
<comment type="subcellular location">
    <subcellularLocation>
        <location evidence="1">Cell membrane</location>
        <topology evidence="1">Peripheral membrane protein</topology>
    </subcellularLocation>
</comment>
<evidence type="ECO:0000256" key="1">
    <source>
        <dbReference type="ARBA" id="ARBA00004202"/>
    </source>
</evidence>
<dbReference type="NCBIfam" id="NF010167">
    <property type="entry name" value="PRK13648.1"/>
    <property type="match status" value="2"/>
</dbReference>
<accession>A0ABS6JEA4</accession>
<keyword evidence="6" id="KW-1278">Translocase</keyword>
<dbReference type="Pfam" id="PF00005">
    <property type="entry name" value="ABC_tran"/>
    <property type="match status" value="2"/>
</dbReference>
<dbReference type="RefSeq" id="WP_217066163.1">
    <property type="nucleotide sequence ID" value="NZ_JAHQCS010000091.1"/>
</dbReference>
<keyword evidence="2" id="KW-0813">Transport</keyword>
<gene>
    <name evidence="9" type="ORF">KS419_09675</name>
</gene>
<organism evidence="9 10">
    <name type="scientific">Evansella tamaricis</name>
    <dbReference type="NCBI Taxonomy" id="2069301"/>
    <lineage>
        <taxon>Bacteria</taxon>
        <taxon>Bacillati</taxon>
        <taxon>Bacillota</taxon>
        <taxon>Bacilli</taxon>
        <taxon>Bacillales</taxon>
        <taxon>Bacillaceae</taxon>
        <taxon>Evansella</taxon>
    </lineage>
</organism>
<protein>
    <submittedName>
        <fullName evidence="9">ATP-binding cassette domain-containing protein</fullName>
    </submittedName>
</protein>
<keyword evidence="10" id="KW-1185">Reference proteome</keyword>
<dbReference type="EMBL" id="JAHQCS010000091">
    <property type="protein sequence ID" value="MBU9712007.1"/>
    <property type="molecule type" value="Genomic_DNA"/>
</dbReference>
<evidence type="ECO:0000256" key="2">
    <source>
        <dbReference type="ARBA" id="ARBA00022448"/>
    </source>
</evidence>
<dbReference type="InterPro" id="IPR003439">
    <property type="entry name" value="ABC_transporter-like_ATP-bd"/>
</dbReference>
<feature type="domain" description="ABC transporter" evidence="8">
    <location>
        <begin position="303"/>
        <end position="536"/>
    </location>
</feature>
<dbReference type="GO" id="GO:0005524">
    <property type="term" value="F:ATP binding"/>
    <property type="evidence" value="ECO:0007669"/>
    <property type="project" value="UniProtKB-KW"/>
</dbReference>
<feature type="domain" description="ABC transporter" evidence="8">
    <location>
        <begin position="4"/>
        <end position="241"/>
    </location>
</feature>
<evidence type="ECO:0000256" key="5">
    <source>
        <dbReference type="ARBA" id="ARBA00022840"/>
    </source>
</evidence>
<evidence type="ECO:0000256" key="6">
    <source>
        <dbReference type="ARBA" id="ARBA00022967"/>
    </source>
</evidence>
<dbReference type="PANTHER" id="PTHR43553:SF27">
    <property type="entry name" value="ENERGY-COUPLING FACTOR TRANSPORTER ATP-BINDING PROTEIN ECFA2"/>
    <property type="match status" value="1"/>
</dbReference>
<dbReference type="PROSITE" id="PS50893">
    <property type="entry name" value="ABC_TRANSPORTER_2"/>
    <property type="match status" value="2"/>
</dbReference>
<dbReference type="Proteomes" id="UP000784880">
    <property type="component" value="Unassembled WGS sequence"/>
</dbReference>
<keyword evidence="7" id="KW-0472">Membrane</keyword>
<dbReference type="InterPro" id="IPR015856">
    <property type="entry name" value="ABC_transpr_CbiO/EcfA_su"/>
</dbReference>
<dbReference type="InterPro" id="IPR050095">
    <property type="entry name" value="ECF_ABC_transporter_ATP-bd"/>
</dbReference>
<dbReference type="PROSITE" id="PS00211">
    <property type="entry name" value="ABC_TRANSPORTER_1"/>
    <property type="match status" value="1"/>
</dbReference>
<dbReference type="InterPro" id="IPR003593">
    <property type="entry name" value="AAA+_ATPase"/>
</dbReference>
<evidence type="ECO:0000259" key="8">
    <source>
        <dbReference type="PROSITE" id="PS50893"/>
    </source>
</evidence>